<keyword evidence="2" id="KW-1185">Reference proteome</keyword>
<name>A0AAV4RHN1_CAEEX</name>
<evidence type="ECO:0000313" key="1">
    <source>
        <dbReference type="EMBL" id="GIY21433.1"/>
    </source>
</evidence>
<gene>
    <name evidence="1" type="ORF">CEXT_768591</name>
</gene>
<dbReference type="Proteomes" id="UP001054945">
    <property type="component" value="Unassembled WGS sequence"/>
</dbReference>
<organism evidence="1 2">
    <name type="scientific">Caerostris extrusa</name>
    <name type="common">Bark spider</name>
    <name type="synonym">Caerostris bankana</name>
    <dbReference type="NCBI Taxonomy" id="172846"/>
    <lineage>
        <taxon>Eukaryota</taxon>
        <taxon>Metazoa</taxon>
        <taxon>Ecdysozoa</taxon>
        <taxon>Arthropoda</taxon>
        <taxon>Chelicerata</taxon>
        <taxon>Arachnida</taxon>
        <taxon>Araneae</taxon>
        <taxon>Araneomorphae</taxon>
        <taxon>Entelegynae</taxon>
        <taxon>Araneoidea</taxon>
        <taxon>Araneidae</taxon>
        <taxon>Caerostris</taxon>
    </lineage>
</organism>
<accession>A0AAV4RHN1</accession>
<sequence length="57" mass="6475">MGKHLSENDTRSICYAVTEDLWHSIAAKLNHHHHHQWLKPHGKCEACPLHASLVSAK</sequence>
<evidence type="ECO:0000313" key="2">
    <source>
        <dbReference type="Proteomes" id="UP001054945"/>
    </source>
</evidence>
<comment type="caution">
    <text evidence="1">The sequence shown here is derived from an EMBL/GenBank/DDBJ whole genome shotgun (WGS) entry which is preliminary data.</text>
</comment>
<dbReference type="AlphaFoldDB" id="A0AAV4RHN1"/>
<feature type="non-terminal residue" evidence="1">
    <location>
        <position position="57"/>
    </location>
</feature>
<proteinExistence type="predicted"/>
<dbReference type="EMBL" id="BPLR01008020">
    <property type="protein sequence ID" value="GIY21433.1"/>
    <property type="molecule type" value="Genomic_DNA"/>
</dbReference>
<reference evidence="1 2" key="1">
    <citation type="submission" date="2021-06" db="EMBL/GenBank/DDBJ databases">
        <title>Caerostris extrusa draft genome.</title>
        <authorList>
            <person name="Kono N."/>
            <person name="Arakawa K."/>
        </authorList>
    </citation>
    <scope>NUCLEOTIDE SEQUENCE [LARGE SCALE GENOMIC DNA]</scope>
</reference>
<protein>
    <submittedName>
        <fullName evidence="1">Uncharacterized protein</fullName>
    </submittedName>
</protein>